<protein>
    <submittedName>
        <fullName evidence="1">Uncharacterized protein</fullName>
    </submittedName>
</protein>
<gene>
    <name evidence="1" type="ORF">C5Y96_24790</name>
</gene>
<proteinExistence type="predicted"/>
<evidence type="ECO:0000313" key="1">
    <source>
        <dbReference type="EMBL" id="PQO25555.1"/>
    </source>
</evidence>
<name>A0A2S8F068_9BACT</name>
<dbReference type="OrthoDB" id="217434at2"/>
<dbReference type="RefSeq" id="WP_105359037.1">
    <property type="nucleotide sequence ID" value="NZ_PUIA01000081.1"/>
</dbReference>
<evidence type="ECO:0000313" key="2">
    <source>
        <dbReference type="Proteomes" id="UP000240009"/>
    </source>
</evidence>
<dbReference type="Proteomes" id="UP000240009">
    <property type="component" value="Unassembled WGS sequence"/>
</dbReference>
<sequence length="382" mass="43680">MTKRPTENEDAESDELAIHPVFAQHGPPTNVKFRNVLAHDLRSRHPTVPAECQAHPLVRGQFFYTIPPQLLQKVFEGEVGEALEFDRDLYDLECKLSVVSGDHCYRVGFWQNWPIKSVLMGQPSLCREDLTELGVSETEAELTVKAANKHSSSFDEIGGAYSGWLMTNTVFLDEMDVLLEKFGEQMLRWGTSLVGLPILSSIEPGQLNPTSEEGWQEYDAAVLEFCVRWRLQGLAGPRLPIPMKPMISGQFPITIVKQLMRAGGVFNWPDTFPLFARDVLRDMIADALRPSSDTQHLEGWHKIIDVRNKAKNQFASLERRFRFQHFWRLLRQRHPSIFSRRTARVERAFAEFFGVTESSMHADRMAIQKALGKDWDLRAELA</sequence>
<reference evidence="1 2" key="1">
    <citation type="submission" date="2018-02" db="EMBL/GenBank/DDBJ databases">
        <title>Comparative genomes isolates from brazilian mangrove.</title>
        <authorList>
            <person name="Araujo J.E."/>
            <person name="Taketani R.G."/>
            <person name="Silva M.C.P."/>
            <person name="Loureco M.V."/>
            <person name="Andreote F.D."/>
        </authorList>
    </citation>
    <scope>NUCLEOTIDE SEQUENCE [LARGE SCALE GENOMIC DNA]</scope>
    <source>
        <strain evidence="1 2">HEX-2 MGV</strain>
    </source>
</reference>
<organism evidence="1 2">
    <name type="scientific">Blastopirellula marina</name>
    <dbReference type="NCBI Taxonomy" id="124"/>
    <lineage>
        <taxon>Bacteria</taxon>
        <taxon>Pseudomonadati</taxon>
        <taxon>Planctomycetota</taxon>
        <taxon>Planctomycetia</taxon>
        <taxon>Pirellulales</taxon>
        <taxon>Pirellulaceae</taxon>
        <taxon>Blastopirellula</taxon>
    </lineage>
</organism>
<comment type="caution">
    <text evidence="1">The sequence shown here is derived from an EMBL/GenBank/DDBJ whole genome shotgun (WGS) entry which is preliminary data.</text>
</comment>
<dbReference type="AlphaFoldDB" id="A0A2S8F068"/>
<dbReference type="EMBL" id="PUIA01000081">
    <property type="protein sequence ID" value="PQO25555.1"/>
    <property type="molecule type" value="Genomic_DNA"/>
</dbReference>
<accession>A0A2S8F068</accession>